<dbReference type="GO" id="GO:0016787">
    <property type="term" value="F:hydrolase activity"/>
    <property type="evidence" value="ECO:0007669"/>
    <property type="project" value="UniProtKB-KW"/>
</dbReference>
<comment type="similarity">
    <text evidence="1">Belongs to the Nudix hydrolase family.</text>
</comment>
<dbReference type="InterPro" id="IPR015797">
    <property type="entry name" value="NUDIX_hydrolase-like_dom_sf"/>
</dbReference>
<dbReference type="EMBL" id="AVBF01000036">
    <property type="protein sequence ID" value="KGP72148.1"/>
    <property type="molecule type" value="Genomic_DNA"/>
</dbReference>
<dbReference type="OrthoDB" id="9787880at2"/>
<dbReference type="STRING" id="1385514.N782_13555"/>
<evidence type="ECO:0000313" key="4">
    <source>
        <dbReference type="Proteomes" id="UP000030147"/>
    </source>
</evidence>
<dbReference type="PANTHER" id="PTHR43736">
    <property type="entry name" value="ADP-RIBOSE PYROPHOSPHATASE"/>
    <property type="match status" value="1"/>
</dbReference>
<dbReference type="AlphaFoldDB" id="A0A0A2TCJ6"/>
<keyword evidence="3" id="KW-0378">Hydrolase</keyword>
<dbReference type="InterPro" id="IPR000086">
    <property type="entry name" value="NUDIX_hydrolase_dom"/>
</dbReference>
<protein>
    <submittedName>
        <fullName evidence="3">NUDIX hydrolase</fullName>
    </submittedName>
</protein>
<proteinExistence type="inferred from homology"/>
<dbReference type="SUPFAM" id="SSF55811">
    <property type="entry name" value="Nudix"/>
    <property type="match status" value="1"/>
</dbReference>
<dbReference type="CDD" id="cd03674">
    <property type="entry name" value="NUDIX_Hydrolase"/>
    <property type="match status" value="1"/>
</dbReference>
<organism evidence="3 4">
    <name type="scientific">Pontibacillus yanchengensis Y32</name>
    <dbReference type="NCBI Taxonomy" id="1385514"/>
    <lineage>
        <taxon>Bacteria</taxon>
        <taxon>Bacillati</taxon>
        <taxon>Bacillota</taxon>
        <taxon>Bacilli</taxon>
        <taxon>Bacillales</taxon>
        <taxon>Bacillaceae</taxon>
        <taxon>Pontibacillus</taxon>
    </lineage>
</organism>
<dbReference type="PANTHER" id="PTHR43736:SF1">
    <property type="entry name" value="DIHYDRONEOPTERIN TRIPHOSPHATE DIPHOSPHATASE"/>
    <property type="match status" value="1"/>
</dbReference>
<evidence type="ECO:0000313" key="3">
    <source>
        <dbReference type="EMBL" id="KGP72148.1"/>
    </source>
</evidence>
<dbReference type="Pfam" id="PF00293">
    <property type="entry name" value="NUDIX"/>
    <property type="match status" value="1"/>
</dbReference>
<accession>A0A0A2TCJ6</accession>
<reference evidence="3 4" key="1">
    <citation type="journal article" date="2015" name="Stand. Genomic Sci.">
        <title>High quality draft genome sequence of the moderately halophilic bacterium Pontibacillus yanchengensis Y32(T) and comparison among Pontibacillus genomes.</title>
        <authorList>
            <person name="Huang J."/>
            <person name="Qiao Z.X."/>
            <person name="Tang J.W."/>
            <person name="Wang G."/>
        </authorList>
    </citation>
    <scope>NUCLEOTIDE SEQUENCE [LARGE SCALE GENOMIC DNA]</scope>
    <source>
        <strain evidence="3 4">Y32</strain>
    </source>
</reference>
<evidence type="ECO:0000256" key="1">
    <source>
        <dbReference type="ARBA" id="ARBA00005582"/>
    </source>
</evidence>
<dbReference type="PROSITE" id="PS51462">
    <property type="entry name" value="NUDIX"/>
    <property type="match status" value="1"/>
</dbReference>
<evidence type="ECO:0000259" key="2">
    <source>
        <dbReference type="PROSITE" id="PS51462"/>
    </source>
</evidence>
<feature type="domain" description="Nudix hydrolase" evidence="2">
    <location>
        <begin position="41"/>
        <end position="179"/>
    </location>
</feature>
<dbReference type="eggNOG" id="COG1051">
    <property type="taxonomic scope" value="Bacteria"/>
</dbReference>
<gene>
    <name evidence="3" type="ORF">N782_13555</name>
</gene>
<dbReference type="Proteomes" id="UP000030147">
    <property type="component" value="Unassembled WGS sequence"/>
</dbReference>
<comment type="caution">
    <text evidence="3">The sequence shown here is derived from an EMBL/GenBank/DDBJ whole genome shotgun (WGS) entry which is preliminary data.</text>
</comment>
<sequence length="187" mass="22022">MNLYQSLSKYEPYNEQEEKDKKIMLQCLEQYDDLYTRENELIHITSSAFVVNRDRDKSLMVHHNIYNSWSWTGGHADGDKDLIYVAKKEVMEETGLEDIKVVSEDFASIDMLPVLGHRKNGMYVAPHLHMSIAYIVEAREDEEVTIKPDENSDVRWIPFDEVTTFSSEEHMNYLYNKIMSKIKEFNL</sequence>
<name>A0A0A2TCJ6_9BACI</name>
<dbReference type="RefSeq" id="WP_036820690.1">
    <property type="nucleotide sequence ID" value="NZ_AVBF01000036.1"/>
</dbReference>
<keyword evidence="4" id="KW-1185">Reference proteome</keyword>
<dbReference type="Gene3D" id="3.90.79.10">
    <property type="entry name" value="Nucleoside Triphosphate Pyrophosphohydrolase"/>
    <property type="match status" value="1"/>
</dbReference>